<dbReference type="EMBL" id="ML977035">
    <property type="protein sequence ID" value="KAF1949641.1"/>
    <property type="molecule type" value="Genomic_DNA"/>
</dbReference>
<dbReference type="Proteomes" id="UP000800035">
    <property type="component" value="Unassembled WGS sequence"/>
</dbReference>
<proteinExistence type="predicted"/>
<keyword evidence="2" id="KW-1185">Reference proteome</keyword>
<reference evidence="1" key="1">
    <citation type="journal article" date="2020" name="Stud. Mycol.">
        <title>101 Dothideomycetes genomes: a test case for predicting lifestyles and emergence of pathogens.</title>
        <authorList>
            <person name="Haridas S."/>
            <person name="Albert R."/>
            <person name="Binder M."/>
            <person name="Bloem J."/>
            <person name="Labutti K."/>
            <person name="Salamov A."/>
            <person name="Andreopoulos B."/>
            <person name="Baker S."/>
            <person name="Barry K."/>
            <person name="Bills G."/>
            <person name="Bluhm B."/>
            <person name="Cannon C."/>
            <person name="Castanera R."/>
            <person name="Culley D."/>
            <person name="Daum C."/>
            <person name="Ezra D."/>
            <person name="Gonzalez J."/>
            <person name="Henrissat B."/>
            <person name="Kuo A."/>
            <person name="Liang C."/>
            <person name="Lipzen A."/>
            <person name="Lutzoni F."/>
            <person name="Magnuson J."/>
            <person name="Mondo S."/>
            <person name="Nolan M."/>
            <person name="Ohm R."/>
            <person name="Pangilinan J."/>
            <person name="Park H.-J."/>
            <person name="Ramirez L."/>
            <person name="Alfaro M."/>
            <person name="Sun H."/>
            <person name="Tritt A."/>
            <person name="Yoshinaga Y."/>
            <person name="Zwiers L.-H."/>
            <person name="Turgeon B."/>
            <person name="Goodwin S."/>
            <person name="Spatafora J."/>
            <person name="Crous P."/>
            <person name="Grigoriev I."/>
        </authorList>
    </citation>
    <scope>NUCLEOTIDE SEQUENCE</scope>
    <source>
        <strain evidence="1">CBS 675.92</strain>
    </source>
</reference>
<protein>
    <submittedName>
        <fullName evidence="1">Uncharacterized protein</fullName>
    </submittedName>
</protein>
<dbReference type="OrthoDB" id="3733501at2759"/>
<name>A0A6A5TAL8_9PLEO</name>
<gene>
    <name evidence="1" type="ORF">CC80DRAFT_497390</name>
</gene>
<organism evidence="1 2">
    <name type="scientific">Byssothecium circinans</name>
    <dbReference type="NCBI Taxonomy" id="147558"/>
    <lineage>
        <taxon>Eukaryota</taxon>
        <taxon>Fungi</taxon>
        <taxon>Dikarya</taxon>
        <taxon>Ascomycota</taxon>
        <taxon>Pezizomycotina</taxon>
        <taxon>Dothideomycetes</taxon>
        <taxon>Pleosporomycetidae</taxon>
        <taxon>Pleosporales</taxon>
        <taxon>Massarineae</taxon>
        <taxon>Massarinaceae</taxon>
        <taxon>Byssothecium</taxon>
    </lineage>
</organism>
<evidence type="ECO:0000313" key="2">
    <source>
        <dbReference type="Proteomes" id="UP000800035"/>
    </source>
</evidence>
<accession>A0A6A5TAL8</accession>
<dbReference type="AlphaFoldDB" id="A0A6A5TAL8"/>
<evidence type="ECO:0000313" key="1">
    <source>
        <dbReference type="EMBL" id="KAF1949641.1"/>
    </source>
</evidence>
<sequence>MASRDSSSQSPLLKLAVETRCQIYDYVVQSNPSNISEKKFNAALNQQWGFTSIHPEAWHHGLRLVNHQIHDEFDHYLSMILAAKGLEYEFDITAAPPATEDGEDESLLSMTWSRLPAVRTRVQKITINANLGLHKHHDTEETILHQLEQHVAELLHHLRTTLQTRLGLQGHTLEVDELLIRLRRPLPSEREVMPLYKSSLQDPEHPELSTLGRQIPYARLITELQEDFFAFPLASYTEPTNLPRNFPRVGELKLELRDEVWAEHGFLAEPDETGFRLPVGFEE</sequence>